<reference evidence="6" key="1">
    <citation type="submission" date="2021-10" db="EMBL/GenBank/DDBJ databases">
        <title>The complete genome sequence of Leeia sp. TBRC 13508.</title>
        <authorList>
            <person name="Charoenyingcharoen P."/>
            <person name="Yukphan P."/>
        </authorList>
    </citation>
    <scope>NUCLEOTIDE SEQUENCE</scope>
    <source>
        <strain evidence="6">TBRC 13508</strain>
    </source>
</reference>
<feature type="domain" description="HTH lysR-type" evidence="5">
    <location>
        <begin position="4"/>
        <end position="61"/>
    </location>
</feature>
<keyword evidence="4" id="KW-0804">Transcription</keyword>
<dbReference type="Proteomes" id="UP001165395">
    <property type="component" value="Unassembled WGS sequence"/>
</dbReference>
<dbReference type="InterPro" id="IPR036390">
    <property type="entry name" value="WH_DNA-bd_sf"/>
</dbReference>
<dbReference type="EMBL" id="JAJBZT010000016">
    <property type="protein sequence ID" value="MCB6185346.1"/>
    <property type="molecule type" value="Genomic_DNA"/>
</dbReference>
<dbReference type="RefSeq" id="WP_227182178.1">
    <property type="nucleotide sequence ID" value="NZ_JAJBZT010000016.1"/>
</dbReference>
<dbReference type="PANTHER" id="PTHR30126">
    <property type="entry name" value="HTH-TYPE TRANSCRIPTIONAL REGULATOR"/>
    <property type="match status" value="1"/>
</dbReference>
<evidence type="ECO:0000256" key="3">
    <source>
        <dbReference type="ARBA" id="ARBA00023125"/>
    </source>
</evidence>
<evidence type="ECO:0000256" key="2">
    <source>
        <dbReference type="ARBA" id="ARBA00023015"/>
    </source>
</evidence>
<evidence type="ECO:0000259" key="5">
    <source>
        <dbReference type="PROSITE" id="PS50931"/>
    </source>
</evidence>
<name>A0ABS8DAV5_9NEIS</name>
<dbReference type="Pfam" id="PF03466">
    <property type="entry name" value="LysR_substrate"/>
    <property type="match status" value="1"/>
</dbReference>
<evidence type="ECO:0000256" key="4">
    <source>
        <dbReference type="ARBA" id="ARBA00023163"/>
    </source>
</evidence>
<dbReference type="SUPFAM" id="SSF46785">
    <property type="entry name" value="Winged helix' DNA-binding domain"/>
    <property type="match status" value="1"/>
</dbReference>
<evidence type="ECO:0000313" key="6">
    <source>
        <dbReference type="EMBL" id="MCB6185346.1"/>
    </source>
</evidence>
<evidence type="ECO:0000256" key="1">
    <source>
        <dbReference type="ARBA" id="ARBA00009437"/>
    </source>
</evidence>
<accession>A0ABS8DAV5</accession>
<dbReference type="Gene3D" id="1.10.10.10">
    <property type="entry name" value="Winged helix-like DNA-binding domain superfamily/Winged helix DNA-binding domain"/>
    <property type="match status" value="1"/>
</dbReference>
<keyword evidence="3" id="KW-0238">DNA-binding</keyword>
<sequence>MLRLSLEALQVLDAIDREGSFSAAAEALHRVPSAITYIVQKLEQDLGVQIFDRSGHRAKLTQAGIELLIEGRHLLKAATALESRIKRAASGWETELTIALDTVVPTPVIFPLLEQFYQQVNGTKIRLTHEVFGGSWDALVEGRAQLVIGAPGESPSENDLACHQIGQIDFIFCVAPTHALAKVPEPLLASDIMWHRSVAVADSSRQLAPRSSGILPGQETLLVPDMRTKLTAQLAGIACGYLPRTLAEPYLQSGRLIRKEINEKRANAHFNLAWKSKEEGKALQWWIEQLSTPYWCNKIMESCALLNQPY</sequence>
<dbReference type="InterPro" id="IPR000847">
    <property type="entry name" value="LysR_HTH_N"/>
</dbReference>
<dbReference type="Gene3D" id="3.40.190.290">
    <property type="match status" value="1"/>
</dbReference>
<comment type="similarity">
    <text evidence="1">Belongs to the LysR transcriptional regulatory family.</text>
</comment>
<dbReference type="InterPro" id="IPR036388">
    <property type="entry name" value="WH-like_DNA-bd_sf"/>
</dbReference>
<protein>
    <submittedName>
        <fullName evidence="6">LysR family transcriptional regulator</fullName>
    </submittedName>
</protein>
<dbReference type="Pfam" id="PF00126">
    <property type="entry name" value="HTH_1"/>
    <property type="match status" value="1"/>
</dbReference>
<proteinExistence type="inferred from homology"/>
<organism evidence="6 7">
    <name type="scientific">Leeia speluncae</name>
    <dbReference type="NCBI Taxonomy" id="2884804"/>
    <lineage>
        <taxon>Bacteria</taxon>
        <taxon>Pseudomonadati</taxon>
        <taxon>Pseudomonadota</taxon>
        <taxon>Betaproteobacteria</taxon>
        <taxon>Neisseriales</taxon>
        <taxon>Leeiaceae</taxon>
        <taxon>Leeia</taxon>
    </lineage>
</organism>
<evidence type="ECO:0000313" key="7">
    <source>
        <dbReference type="Proteomes" id="UP001165395"/>
    </source>
</evidence>
<dbReference type="PROSITE" id="PS50931">
    <property type="entry name" value="HTH_LYSR"/>
    <property type="match status" value="1"/>
</dbReference>
<dbReference type="InterPro" id="IPR005119">
    <property type="entry name" value="LysR_subst-bd"/>
</dbReference>
<dbReference type="SUPFAM" id="SSF53850">
    <property type="entry name" value="Periplasmic binding protein-like II"/>
    <property type="match status" value="1"/>
</dbReference>
<keyword evidence="7" id="KW-1185">Reference proteome</keyword>
<keyword evidence="2" id="KW-0805">Transcription regulation</keyword>
<gene>
    <name evidence="6" type="ORF">LIN78_17505</name>
</gene>
<comment type="caution">
    <text evidence="6">The sequence shown here is derived from an EMBL/GenBank/DDBJ whole genome shotgun (WGS) entry which is preliminary data.</text>
</comment>
<dbReference type="PANTHER" id="PTHR30126:SF4">
    <property type="entry name" value="LYSR FAMILY TRANSCRIPTIONAL REGULATOR"/>
    <property type="match status" value="1"/>
</dbReference>